<feature type="transmembrane region" description="Helical" evidence="1">
    <location>
        <begin position="95"/>
        <end position="114"/>
    </location>
</feature>
<dbReference type="GO" id="GO:0015813">
    <property type="term" value="P:L-glutamate transmembrane transport"/>
    <property type="evidence" value="ECO:0007669"/>
    <property type="project" value="InterPro"/>
</dbReference>
<dbReference type="PANTHER" id="PTHR36178:SF1">
    <property type="entry name" value="SODIUM_GLUTAMATE SYMPORTER"/>
    <property type="match status" value="1"/>
</dbReference>
<feature type="transmembrane region" description="Helical" evidence="1">
    <location>
        <begin position="275"/>
        <end position="294"/>
    </location>
</feature>
<evidence type="ECO:0000256" key="1">
    <source>
        <dbReference type="SAM" id="Phobius"/>
    </source>
</evidence>
<dbReference type="InterPro" id="IPR004445">
    <property type="entry name" value="GltS"/>
</dbReference>
<feature type="transmembrane region" description="Helical" evidence="1">
    <location>
        <begin position="243"/>
        <end position="263"/>
    </location>
</feature>
<feature type="transmembrane region" description="Helical" evidence="1">
    <location>
        <begin position="71"/>
        <end position="89"/>
    </location>
</feature>
<dbReference type="EMBL" id="JACBAZ010000003">
    <property type="protein sequence ID" value="NWK55983.1"/>
    <property type="molecule type" value="Genomic_DNA"/>
</dbReference>
<dbReference type="AlphaFoldDB" id="A0A851GEL5"/>
<keyword evidence="1" id="KW-0812">Transmembrane</keyword>
<organism evidence="2 3">
    <name type="scientific">Oceaniferula marina</name>
    <dbReference type="NCBI Taxonomy" id="2748318"/>
    <lineage>
        <taxon>Bacteria</taxon>
        <taxon>Pseudomonadati</taxon>
        <taxon>Verrucomicrobiota</taxon>
        <taxon>Verrucomicrobiia</taxon>
        <taxon>Verrucomicrobiales</taxon>
        <taxon>Verrucomicrobiaceae</taxon>
        <taxon>Oceaniferula</taxon>
    </lineage>
</organism>
<keyword evidence="1" id="KW-1133">Transmembrane helix</keyword>
<feature type="transmembrane region" description="Helical" evidence="1">
    <location>
        <begin position="36"/>
        <end position="59"/>
    </location>
</feature>
<evidence type="ECO:0000313" key="3">
    <source>
        <dbReference type="Proteomes" id="UP000557872"/>
    </source>
</evidence>
<dbReference type="PANTHER" id="PTHR36178">
    <property type="entry name" value="SLR0625 PROTEIN"/>
    <property type="match status" value="1"/>
</dbReference>
<feature type="transmembrane region" description="Helical" evidence="1">
    <location>
        <begin position="165"/>
        <end position="184"/>
    </location>
</feature>
<keyword evidence="3" id="KW-1185">Reference proteome</keyword>
<dbReference type="RefSeq" id="WP_178932540.1">
    <property type="nucleotide sequence ID" value="NZ_JACBAZ010000003.1"/>
</dbReference>
<feature type="transmembrane region" description="Helical" evidence="1">
    <location>
        <begin position="126"/>
        <end position="145"/>
    </location>
</feature>
<proteinExistence type="predicted"/>
<evidence type="ECO:0008006" key="4">
    <source>
        <dbReference type="Google" id="ProtNLM"/>
    </source>
</evidence>
<sequence>MELELNRVWTVVVALACIEIGKWLNRKFIWLEKGNIPPAVSAGLLISLILAGVRSLGWLDLSLDPVPRDALLLVFFASLGFGAHLGKLASAGKGTLVICLAILALIFTQNFIGVAMAKLFGQPEEIGLFCGSIAFLGGHGTAVAWANTDMASSMSGAFELGVGSATMGLVLGGLVAGPVSMFLMKRKTEDIVHATVFEKDAPVVTRREHVFSSNRWLICLLFVLVCVAIGVPVREWFNERGTSIPAFLAVMLVAVLVTNFADLIKKPMDEEVSDLIGTVSLRIFLAMAMLSLDWGELASYLPMLLCASILQVTAIIGIAYFVVYKMFGRGHEGSCAAGGFIGFGLGAMPVGLAVIRRLTETFGNCPKAILAITLAASLFCDTANAVLISAFFKWFG</sequence>
<gene>
    <name evidence="2" type="ORF">HW115_10190</name>
</gene>
<feature type="transmembrane region" description="Helical" evidence="1">
    <location>
        <begin position="335"/>
        <end position="356"/>
    </location>
</feature>
<reference evidence="2 3" key="1">
    <citation type="submission" date="2020-07" db="EMBL/GenBank/DDBJ databases">
        <title>Roseicoccus Jingziensis gen. nov., sp. nov., isolated from coastal seawater.</title>
        <authorList>
            <person name="Feng X."/>
        </authorList>
    </citation>
    <scope>NUCLEOTIDE SEQUENCE [LARGE SCALE GENOMIC DNA]</scope>
    <source>
        <strain evidence="2 3">N1E253</strain>
    </source>
</reference>
<comment type="caution">
    <text evidence="2">The sequence shown here is derived from an EMBL/GenBank/DDBJ whole genome shotgun (WGS) entry which is preliminary data.</text>
</comment>
<evidence type="ECO:0000313" key="2">
    <source>
        <dbReference type="EMBL" id="NWK55983.1"/>
    </source>
</evidence>
<dbReference type="GO" id="GO:0015501">
    <property type="term" value="F:glutamate:sodium symporter activity"/>
    <property type="evidence" value="ECO:0007669"/>
    <property type="project" value="InterPro"/>
</dbReference>
<feature type="transmembrane region" description="Helical" evidence="1">
    <location>
        <begin position="368"/>
        <end position="392"/>
    </location>
</feature>
<keyword evidence="1" id="KW-0472">Membrane</keyword>
<dbReference type="Pfam" id="PF03616">
    <property type="entry name" value="Glt_symporter"/>
    <property type="match status" value="1"/>
</dbReference>
<protein>
    <recommendedName>
        <fullName evidence="4">Sodium/glutamate symporter</fullName>
    </recommendedName>
</protein>
<feature type="transmembrane region" description="Helical" evidence="1">
    <location>
        <begin position="300"/>
        <end position="323"/>
    </location>
</feature>
<feature type="transmembrane region" description="Helical" evidence="1">
    <location>
        <begin position="216"/>
        <end position="237"/>
    </location>
</feature>
<dbReference type="Proteomes" id="UP000557872">
    <property type="component" value="Unassembled WGS sequence"/>
</dbReference>
<dbReference type="GO" id="GO:0016020">
    <property type="term" value="C:membrane"/>
    <property type="evidence" value="ECO:0007669"/>
    <property type="project" value="InterPro"/>
</dbReference>
<accession>A0A851GEL5</accession>
<name>A0A851GEL5_9BACT</name>